<keyword evidence="1" id="KW-0472">Membrane</keyword>
<feature type="transmembrane region" description="Helical" evidence="1">
    <location>
        <begin position="54"/>
        <end position="73"/>
    </location>
</feature>
<dbReference type="EMBL" id="UYRT01017922">
    <property type="protein sequence ID" value="VDK57312.1"/>
    <property type="molecule type" value="Genomic_DNA"/>
</dbReference>
<evidence type="ECO:0000313" key="3">
    <source>
        <dbReference type="Proteomes" id="UP000271098"/>
    </source>
</evidence>
<accession>A0A183DEJ2</accession>
<protein>
    <submittedName>
        <fullName evidence="4">7TM_GPCR_Srx domain-containing protein</fullName>
    </submittedName>
</protein>
<proteinExistence type="predicted"/>
<reference evidence="4" key="1">
    <citation type="submission" date="2016-06" db="UniProtKB">
        <authorList>
            <consortium name="WormBaseParasite"/>
        </authorList>
    </citation>
    <scope>IDENTIFICATION</scope>
</reference>
<organism evidence="4">
    <name type="scientific">Gongylonema pulchrum</name>
    <dbReference type="NCBI Taxonomy" id="637853"/>
    <lineage>
        <taxon>Eukaryota</taxon>
        <taxon>Metazoa</taxon>
        <taxon>Ecdysozoa</taxon>
        <taxon>Nematoda</taxon>
        <taxon>Chromadorea</taxon>
        <taxon>Rhabditida</taxon>
        <taxon>Spirurina</taxon>
        <taxon>Spiruromorpha</taxon>
        <taxon>Spiruroidea</taxon>
        <taxon>Gongylonematidae</taxon>
        <taxon>Gongylonema</taxon>
    </lineage>
</organism>
<sequence length="77" mass="8805">MSLQQMMLLEKKAILRENMKFVAAVLAAVLGAEICLGVMRLLAHGMYHAQLCRIHVLFNLQLVMCIFSLIIYIRIDE</sequence>
<dbReference type="AlphaFoldDB" id="A0A183DEJ2"/>
<keyword evidence="1" id="KW-1133">Transmembrane helix</keyword>
<keyword evidence="1" id="KW-0812">Transmembrane</keyword>
<feature type="transmembrane region" description="Helical" evidence="1">
    <location>
        <begin position="21"/>
        <end position="42"/>
    </location>
</feature>
<evidence type="ECO:0000313" key="4">
    <source>
        <dbReference type="WBParaSite" id="GPUH_0000714201-mRNA-1"/>
    </source>
</evidence>
<dbReference type="OrthoDB" id="10510923at2759"/>
<dbReference type="Proteomes" id="UP000271098">
    <property type="component" value="Unassembled WGS sequence"/>
</dbReference>
<evidence type="ECO:0000256" key="1">
    <source>
        <dbReference type="SAM" id="Phobius"/>
    </source>
</evidence>
<evidence type="ECO:0000313" key="2">
    <source>
        <dbReference type="EMBL" id="VDK57312.1"/>
    </source>
</evidence>
<reference evidence="2 3" key="2">
    <citation type="submission" date="2018-11" db="EMBL/GenBank/DDBJ databases">
        <authorList>
            <consortium name="Pathogen Informatics"/>
        </authorList>
    </citation>
    <scope>NUCLEOTIDE SEQUENCE [LARGE SCALE GENOMIC DNA]</scope>
</reference>
<dbReference type="WBParaSite" id="GPUH_0000714201-mRNA-1">
    <property type="protein sequence ID" value="GPUH_0000714201-mRNA-1"/>
    <property type="gene ID" value="GPUH_0000714201"/>
</dbReference>
<name>A0A183DEJ2_9BILA</name>
<keyword evidence="3" id="KW-1185">Reference proteome</keyword>
<gene>
    <name evidence="2" type="ORF">GPUH_LOCUS7127</name>
</gene>